<reference evidence="1" key="2">
    <citation type="submission" date="2016-06" db="EMBL/GenBank/DDBJ databases">
        <title>The genome of a short-lived fish provides insights into sex chromosome evolution and the genetic control of aging.</title>
        <authorList>
            <person name="Reichwald K."/>
            <person name="Felder M."/>
            <person name="Petzold A."/>
            <person name="Koch P."/>
            <person name="Groth M."/>
            <person name="Platzer M."/>
        </authorList>
    </citation>
    <scope>NUCLEOTIDE SEQUENCE</scope>
    <source>
        <tissue evidence="1">Brain</tissue>
    </source>
</reference>
<gene>
    <name evidence="1" type="primary">DYNLL1</name>
</gene>
<feature type="non-terminal residue" evidence="1">
    <location>
        <position position="90"/>
    </location>
</feature>
<organism evidence="1">
    <name type="scientific">Nothobranchius kadleci</name>
    <name type="common">African annual killifish</name>
    <dbReference type="NCBI Taxonomy" id="1051664"/>
    <lineage>
        <taxon>Eukaryota</taxon>
        <taxon>Metazoa</taxon>
        <taxon>Chordata</taxon>
        <taxon>Craniata</taxon>
        <taxon>Vertebrata</taxon>
        <taxon>Euteleostomi</taxon>
        <taxon>Actinopterygii</taxon>
        <taxon>Neopterygii</taxon>
        <taxon>Teleostei</taxon>
        <taxon>Neoteleostei</taxon>
        <taxon>Acanthomorphata</taxon>
        <taxon>Ovalentaria</taxon>
        <taxon>Atherinomorphae</taxon>
        <taxon>Cyprinodontiformes</taxon>
        <taxon>Nothobranchiidae</taxon>
        <taxon>Nothobranchius</taxon>
    </lineage>
</organism>
<name>A0A1A8BV63_NOTKA</name>
<feature type="non-terminal residue" evidence="1">
    <location>
        <position position="1"/>
    </location>
</feature>
<sequence length="90" mass="10327">HMKLNISSTSTWVKWLFCCSSRAETSHLCHIVYLMPPLCRHAYLLVSCSLQLRCAICNIYIDGRCFSLAMSRLVTHLSFKCYNNADSDSF</sequence>
<proteinExistence type="predicted"/>
<reference evidence="1" key="1">
    <citation type="submission" date="2016-05" db="EMBL/GenBank/DDBJ databases">
        <authorList>
            <person name="Lavstsen T."/>
            <person name="Jespersen J.S."/>
        </authorList>
    </citation>
    <scope>NUCLEOTIDE SEQUENCE</scope>
    <source>
        <tissue evidence="1">Brain</tissue>
    </source>
</reference>
<dbReference type="EMBL" id="HADZ01007183">
    <property type="protein sequence ID" value="SBP71124.1"/>
    <property type="molecule type" value="Transcribed_RNA"/>
</dbReference>
<accession>A0A1A8BV63</accession>
<dbReference type="AlphaFoldDB" id="A0A1A8BV63"/>
<evidence type="ECO:0000313" key="1">
    <source>
        <dbReference type="EMBL" id="SBP71124.1"/>
    </source>
</evidence>
<protein>
    <submittedName>
        <fullName evidence="1">Uncharacterized protein</fullName>
    </submittedName>
</protein>